<feature type="transmembrane region" description="Helical" evidence="2">
    <location>
        <begin position="161"/>
        <end position="179"/>
    </location>
</feature>
<name>A0A5C3LX07_9AGAR</name>
<feature type="region of interest" description="Disordered" evidence="1">
    <location>
        <begin position="260"/>
        <end position="282"/>
    </location>
</feature>
<dbReference type="PANTHER" id="PTHR35329">
    <property type="entry name" value="CHITIN SYNTHASE EXPORT CHAPERONE"/>
    <property type="match status" value="1"/>
</dbReference>
<feature type="region of interest" description="Disordered" evidence="1">
    <location>
        <begin position="1"/>
        <end position="23"/>
    </location>
</feature>
<dbReference type="Proteomes" id="UP000308652">
    <property type="component" value="Unassembled WGS sequence"/>
</dbReference>
<gene>
    <name evidence="3" type="ORF">BDQ12DRAFT_713488</name>
</gene>
<keyword evidence="4" id="KW-1185">Reference proteome</keyword>
<feature type="region of interest" description="Disordered" evidence="1">
    <location>
        <begin position="188"/>
        <end position="218"/>
    </location>
</feature>
<accession>A0A5C3LX07</accession>
<sequence>MYSAREMCNEEGGKQVGGRQGGKKDAACRGALIYRVISHTFRIHAECPANTLPSFDPSFPTNHKPRDVVSKCTSYRCLVVFDASILPQDHHLAMPTHFGDFQPLCSETPSYPWCNLFYRQLQRASNATLLPLSVPSVSAPVGINPECGILRLGHDNSIGNVANIAVCAASVLFVAFLVWRCNRRKAAVVANPNPPPPARPNRTPVPLPPPPHSPLAAPNYWLHPRTRLPPPPRPNSNPRGSVAALFWALLANALVATRSPSSRLPYSAGPPTSQWNRPWDHTNDRRPLQPTGTAREHCAVRVDQHMAGGVSSSIILALCNRNPPLTHPPPSHRTALYLLIMSYIVLKVLNETRPMWFYLLSAALFVLSQLDWFLLSKVICKGSNQKVDGSFITTLLETALVSVLYLAWKSITEAVTAIGAADEVVVVATSEAADGSHLCCARPEEGMMLDVRSRIAPAENKRNNMRGGLTSFLRTWGWSGEEIDEVLRELDEKWRDRNRRTKAEELEDY</sequence>
<keyword evidence="2" id="KW-0812">Transmembrane</keyword>
<evidence type="ECO:0000313" key="4">
    <source>
        <dbReference type="Proteomes" id="UP000308652"/>
    </source>
</evidence>
<dbReference type="AlphaFoldDB" id="A0A5C3LX07"/>
<dbReference type="OrthoDB" id="5582162at2759"/>
<protein>
    <submittedName>
        <fullName evidence="3">Uncharacterized protein</fullName>
    </submittedName>
</protein>
<dbReference type="EMBL" id="ML213608">
    <property type="protein sequence ID" value="TFK37362.1"/>
    <property type="molecule type" value="Genomic_DNA"/>
</dbReference>
<dbReference type="GO" id="GO:0051082">
    <property type="term" value="F:unfolded protein binding"/>
    <property type="evidence" value="ECO:0007669"/>
    <property type="project" value="TreeGrafter"/>
</dbReference>
<evidence type="ECO:0000256" key="2">
    <source>
        <dbReference type="SAM" id="Phobius"/>
    </source>
</evidence>
<dbReference type="InterPro" id="IPR022057">
    <property type="entry name" value="Chs7"/>
</dbReference>
<feature type="compositionally biased region" description="Polar residues" evidence="1">
    <location>
        <begin position="260"/>
        <end position="276"/>
    </location>
</feature>
<dbReference type="STRING" id="68775.A0A5C3LX07"/>
<organism evidence="3 4">
    <name type="scientific">Crucibulum laeve</name>
    <dbReference type="NCBI Taxonomy" id="68775"/>
    <lineage>
        <taxon>Eukaryota</taxon>
        <taxon>Fungi</taxon>
        <taxon>Dikarya</taxon>
        <taxon>Basidiomycota</taxon>
        <taxon>Agaricomycotina</taxon>
        <taxon>Agaricomycetes</taxon>
        <taxon>Agaricomycetidae</taxon>
        <taxon>Agaricales</taxon>
        <taxon>Agaricineae</taxon>
        <taxon>Nidulariaceae</taxon>
        <taxon>Crucibulum</taxon>
    </lineage>
</organism>
<dbReference type="PANTHER" id="PTHR35329:SF1">
    <property type="entry name" value="CHITIN SYNTHASE EXPORT CHAPERONE"/>
    <property type="match status" value="1"/>
</dbReference>
<keyword evidence="2" id="KW-1133">Transmembrane helix</keyword>
<feature type="transmembrane region" description="Helical" evidence="2">
    <location>
        <begin position="387"/>
        <end position="408"/>
    </location>
</feature>
<reference evidence="3 4" key="1">
    <citation type="journal article" date="2019" name="Nat. Ecol. Evol.">
        <title>Megaphylogeny resolves global patterns of mushroom evolution.</title>
        <authorList>
            <person name="Varga T."/>
            <person name="Krizsan K."/>
            <person name="Foldi C."/>
            <person name="Dima B."/>
            <person name="Sanchez-Garcia M."/>
            <person name="Sanchez-Ramirez S."/>
            <person name="Szollosi G.J."/>
            <person name="Szarkandi J.G."/>
            <person name="Papp V."/>
            <person name="Albert L."/>
            <person name="Andreopoulos W."/>
            <person name="Angelini C."/>
            <person name="Antonin V."/>
            <person name="Barry K.W."/>
            <person name="Bougher N.L."/>
            <person name="Buchanan P."/>
            <person name="Buyck B."/>
            <person name="Bense V."/>
            <person name="Catcheside P."/>
            <person name="Chovatia M."/>
            <person name="Cooper J."/>
            <person name="Damon W."/>
            <person name="Desjardin D."/>
            <person name="Finy P."/>
            <person name="Geml J."/>
            <person name="Haridas S."/>
            <person name="Hughes K."/>
            <person name="Justo A."/>
            <person name="Karasinski D."/>
            <person name="Kautmanova I."/>
            <person name="Kiss B."/>
            <person name="Kocsube S."/>
            <person name="Kotiranta H."/>
            <person name="LaButti K.M."/>
            <person name="Lechner B.E."/>
            <person name="Liimatainen K."/>
            <person name="Lipzen A."/>
            <person name="Lukacs Z."/>
            <person name="Mihaltcheva S."/>
            <person name="Morgado L.N."/>
            <person name="Niskanen T."/>
            <person name="Noordeloos M.E."/>
            <person name="Ohm R.A."/>
            <person name="Ortiz-Santana B."/>
            <person name="Ovrebo C."/>
            <person name="Racz N."/>
            <person name="Riley R."/>
            <person name="Savchenko A."/>
            <person name="Shiryaev A."/>
            <person name="Soop K."/>
            <person name="Spirin V."/>
            <person name="Szebenyi C."/>
            <person name="Tomsovsky M."/>
            <person name="Tulloss R.E."/>
            <person name="Uehling J."/>
            <person name="Grigoriev I.V."/>
            <person name="Vagvolgyi C."/>
            <person name="Papp T."/>
            <person name="Martin F.M."/>
            <person name="Miettinen O."/>
            <person name="Hibbett D.S."/>
            <person name="Nagy L.G."/>
        </authorList>
    </citation>
    <scope>NUCLEOTIDE SEQUENCE [LARGE SCALE GENOMIC DNA]</scope>
    <source>
        <strain evidence="3 4">CBS 166.37</strain>
    </source>
</reference>
<evidence type="ECO:0000256" key="1">
    <source>
        <dbReference type="SAM" id="MobiDB-lite"/>
    </source>
</evidence>
<feature type="compositionally biased region" description="Pro residues" evidence="1">
    <location>
        <begin position="192"/>
        <end position="213"/>
    </location>
</feature>
<keyword evidence="2" id="KW-0472">Membrane</keyword>
<evidence type="ECO:0000313" key="3">
    <source>
        <dbReference type="EMBL" id="TFK37362.1"/>
    </source>
</evidence>
<feature type="transmembrane region" description="Helical" evidence="2">
    <location>
        <begin position="356"/>
        <end position="375"/>
    </location>
</feature>
<dbReference type="Pfam" id="PF12271">
    <property type="entry name" value="Chs7"/>
    <property type="match status" value="2"/>
</dbReference>
<dbReference type="GO" id="GO:0006457">
    <property type="term" value="P:protein folding"/>
    <property type="evidence" value="ECO:0007669"/>
    <property type="project" value="TreeGrafter"/>
</dbReference>
<proteinExistence type="predicted"/>
<dbReference type="GO" id="GO:0005789">
    <property type="term" value="C:endoplasmic reticulum membrane"/>
    <property type="evidence" value="ECO:0007669"/>
    <property type="project" value="TreeGrafter"/>
</dbReference>